<name>A0AAD5QN23_PARTN</name>
<keyword evidence="1" id="KW-0812">Transmembrane</keyword>
<gene>
    <name evidence="2" type="ORF">KIN20_009026</name>
</gene>
<keyword evidence="1" id="KW-0472">Membrane</keyword>
<dbReference type="EMBL" id="JAHQIW010001489">
    <property type="protein sequence ID" value="KAJ1352631.1"/>
    <property type="molecule type" value="Genomic_DNA"/>
</dbReference>
<organism evidence="2 3">
    <name type="scientific">Parelaphostrongylus tenuis</name>
    <name type="common">Meningeal worm</name>
    <dbReference type="NCBI Taxonomy" id="148309"/>
    <lineage>
        <taxon>Eukaryota</taxon>
        <taxon>Metazoa</taxon>
        <taxon>Ecdysozoa</taxon>
        <taxon>Nematoda</taxon>
        <taxon>Chromadorea</taxon>
        <taxon>Rhabditida</taxon>
        <taxon>Rhabditina</taxon>
        <taxon>Rhabditomorpha</taxon>
        <taxon>Strongyloidea</taxon>
        <taxon>Metastrongylidae</taxon>
        <taxon>Parelaphostrongylus</taxon>
    </lineage>
</organism>
<accession>A0AAD5QN23</accession>
<proteinExistence type="predicted"/>
<evidence type="ECO:0000256" key="1">
    <source>
        <dbReference type="SAM" id="Phobius"/>
    </source>
</evidence>
<dbReference type="AlphaFoldDB" id="A0AAD5QN23"/>
<evidence type="ECO:0000313" key="3">
    <source>
        <dbReference type="Proteomes" id="UP001196413"/>
    </source>
</evidence>
<feature type="transmembrane region" description="Helical" evidence="1">
    <location>
        <begin position="64"/>
        <end position="87"/>
    </location>
</feature>
<protein>
    <recommendedName>
        <fullName evidence="4">Transmembrane protein</fullName>
    </recommendedName>
</protein>
<comment type="caution">
    <text evidence="2">The sequence shown here is derived from an EMBL/GenBank/DDBJ whole genome shotgun (WGS) entry which is preliminary data.</text>
</comment>
<feature type="transmembrane region" description="Helical" evidence="1">
    <location>
        <begin position="32"/>
        <end position="49"/>
    </location>
</feature>
<reference evidence="2" key="1">
    <citation type="submission" date="2021-06" db="EMBL/GenBank/DDBJ databases">
        <title>Parelaphostrongylus tenuis whole genome reference sequence.</title>
        <authorList>
            <person name="Garwood T.J."/>
            <person name="Larsen P.A."/>
            <person name="Fountain-Jones N.M."/>
            <person name="Garbe J.R."/>
            <person name="Macchietto M.G."/>
            <person name="Kania S.A."/>
            <person name="Gerhold R.W."/>
            <person name="Richards J.E."/>
            <person name="Wolf T.M."/>
        </authorList>
    </citation>
    <scope>NUCLEOTIDE SEQUENCE</scope>
    <source>
        <strain evidence="2">MNPRO001-30</strain>
        <tissue evidence="2">Meninges</tissue>
    </source>
</reference>
<evidence type="ECO:0008006" key="4">
    <source>
        <dbReference type="Google" id="ProtNLM"/>
    </source>
</evidence>
<dbReference type="Proteomes" id="UP001196413">
    <property type="component" value="Unassembled WGS sequence"/>
</dbReference>
<keyword evidence="3" id="KW-1185">Reference proteome</keyword>
<sequence>MTKRWPTVKEYMDAQNELGSCKKEFQDSVSRSFKFGAAAGVPCGLYVAYKHNGFNIRPFAAKSLAVWITTTVCFSCVGIITATYNCLRVKM</sequence>
<evidence type="ECO:0000313" key="2">
    <source>
        <dbReference type="EMBL" id="KAJ1352631.1"/>
    </source>
</evidence>
<keyword evidence="1" id="KW-1133">Transmembrane helix</keyword>